<proteinExistence type="predicted"/>
<name>A0A5B7DS43_PORTR</name>
<sequence>MLLQVTAVAAAVGTTRADVRLLSRVGAQVGLQMVTAADAASTDGTDHWPPTKHPPTVHLRGRPLQRDPTASLARLIQKAARALGNSHLDCEPNCLAGAKPQCTLLQPHNKSLCLPVSAGDVQPHAIASGAAVRTVRALVPLLARVIGLDAGVRTQATLQGSLTRVNHEVLTQVVGVPRQQPALPTPKPQRRLTPLGRQHVDNCCANTVISYIFMVNSLLRPGQWHPMKTMPALHVAFYIPLKEAAKRTIGALMRFLPGVDAHVPPEVISSTAGPTTNWTTQLSTLLTPRLSQRATQWLTHQHSPCFFQLQRNSLHQLSIRVSHHNLAQNRQVTRMFPSRAF</sequence>
<dbReference type="EMBL" id="VSRR010001302">
    <property type="protein sequence ID" value="MPC24220.1"/>
    <property type="molecule type" value="Genomic_DNA"/>
</dbReference>
<evidence type="ECO:0000313" key="1">
    <source>
        <dbReference type="EMBL" id="MPC24220.1"/>
    </source>
</evidence>
<gene>
    <name evidence="1" type="ORF">E2C01_017296</name>
</gene>
<organism evidence="1 2">
    <name type="scientific">Portunus trituberculatus</name>
    <name type="common">Swimming crab</name>
    <name type="synonym">Neptunus trituberculatus</name>
    <dbReference type="NCBI Taxonomy" id="210409"/>
    <lineage>
        <taxon>Eukaryota</taxon>
        <taxon>Metazoa</taxon>
        <taxon>Ecdysozoa</taxon>
        <taxon>Arthropoda</taxon>
        <taxon>Crustacea</taxon>
        <taxon>Multicrustacea</taxon>
        <taxon>Malacostraca</taxon>
        <taxon>Eumalacostraca</taxon>
        <taxon>Eucarida</taxon>
        <taxon>Decapoda</taxon>
        <taxon>Pleocyemata</taxon>
        <taxon>Brachyura</taxon>
        <taxon>Eubrachyura</taxon>
        <taxon>Portunoidea</taxon>
        <taxon>Portunidae</taxon>
        <taxon>Portuninae</taxon>
        <taxon>Portunus</taxon>
    </lineage>
</organism>
<reference evidence="1 2" key="1">
    <citation type="submission" date="2019-05" db="EMBL/GenBank/DDBJ databases">
        <title>Another draft genome of Portunus trituberculatus and its Hox gene families provides insights of decapod evolution.</title>
        <authorList>
            <person name="Jeong J.-H."/>
            <person name="Song I."/>
            <person name="Kim S."/>
            <person name="Choi T."/>
            <person name="Kim D."/>
            <person name="Ryu S."/>
            <person name="Kim W."/>
        </authorList>
    </citation>
    <scope>NUCLEOTIDE SEQUENCE [LARGE SCALE GENOMIC DNA]</scope>
    <source>
        <tissue evidence="1">Muscle</tissue>
    </source>
</reference>
<accession>A0A5B7DS43</accession>
<dbReference type="Proteomes" id="UP000324222">
    <property type="component" value="Unassembled WGS sequence"/>
</dbReference>
<evidence type="ECO:0000313" key="2">
    <source>
        <dbReference type="Proteomes" id="UP000324222"/>
    </source>
</evidence>
<keyword evidence="2" id="KW-1185">Reference proteome</keyword>
<comment type="caution">
    <text evidence="1">The sequence shown here is derived from an EMBL/GenBank/DDBJ whole genome shotgun (WGS) entry which is preliminary data.</text>
</comment>
<dbReference type="AlphaFoldDB" id="A0A5B7DS43"/>
<protein>
    <submittedName>
        <fullName evidence="1">Uncharacterized protein</fullName>
    </submittedName>
</protein>